<accession>C2FXH6</accession>
<dbReference type="RefSeq" id="WP_003010135.1">
    <property type="nucleotide sequence ID" value="NZ_GG668633.1"/>
</dbReference>
<dbReference type="Proteomes" id="UP000006241">
    <property type="component" value="Unassembled WGS sequence"/>
</dbReference>
<gene>
    <name evidence="1" type="ORF">HMPREF0765_2032</name>
</gene>
<protein>
    <submittedName>
        <fullName evidence="1">Uncharacterized protein</fullName>
    </submittedName>
</protein>
<proteinExistence type="predicted"/>
<dbReference type="AlphaFoldDB" id="C2FXH6"/>
<dbReference type="HOGENOM" id="CLU_3239790_0_0_10"/>
<dbReference type="EMBL" id="ACHB01000048">
    <property type="protein sequence ID" value="EEI92417.1"/>
    <property type="molecule type" value="Genomic_DNA"/>
</dbReference>
<comment type="caution">
    <text evidence="1">The sequence shown here is derived from an EMBL/GenBank/DDBJ whole genome shotgun (WGS) entry which is preliminary data.</text>
</comment>
<organism evidence="1 2">
    <name type="scientific">Sphingobacterium spiritivorum ATCC 33300</name>
    <dbReference type="NCBI Taxonomy" id="525372"/>
    <lineage>
        <taxon>Bacteria</taxon>
        <taxon>Pseudomonadati</taxon>
        <taxon>Bacteroidota</taxon>
        <taxon>Sphingobacteriia</taxon>
        <taxon>Sphingobacteriales</taxon>
        <taxon>Sphingobacteriaceae</taxon>
        <taxon>Sphingobacterium</taxon>
    </lineage>
</organism>
<evidence type="ECO:0000313" key="1">
    <source>
        <dbReference type="EMBL" id="EEI92417.1"/>
    </source>
</evidence>
<sequence length="43" mass="5216">MENLTFAHSYCREKKNDQFTGTTLDEKWQNYVENINSLKEEFL</sequence>
<name>C2FXH6_SPHSI</name>
<reference evidence="1 2" key="1">
    <citation type="submission" date="2009-01" db="EMBL/GenBank/DDBJ databases">
        <authorList>
            <person name="Qin X."/>
            <person name="Bachman B."/>
            <person name="Battles P."/>
            <person name="Bell A."/>
            <person name="Bess C."/>
            <person name="Bickham C."/>
            <person name="Chaboub L."/>
            <person name="Chen D."/>
            <person name="Coyle M."/>
            <person name="Deiros D.R."/>
            <person name="Dinh H."/>
            <person name="Forbes L."/>
            <person name="Fowler G."/>
            <person name="Francisco L."/>
            <person name="Fu Q."/>
            <person name="Gubbala S."/>
            <person name="Hale W."/>
            <person name="Han Y."/>
            <person name="Hemphill L."/>
            <person name="Highlander S.K."/>
            <person name="Hirani K."/>
            <person name="Hogues M."/>
            <person name="Jackson L."/>
            <person name="Jakkamsetti A."/>
            <person name="Javaid M."/>
            <person name="Jiang H."/>
            <person name="Korchina V."/>
            <person name="Kovar C."/>
            <person name="Lara F."/>
            <person name="Lee S."/>
            <person name="Mata R."/>
            <person name="Mathew T."/>
            <person name="Moen C."/>
            <person name="Morales K."/>
            <person name="Munidasa M."/>
            <person name="Nazareth L."/>
            <person name="Ngo R."/>
            <person name="Nguyen L."/>
            <person name="Okwuonu G."/>
            <person name="Ongeri F."/>
            <person name="Patil S."/>
            <person name="Petrosino J."/>
            <person name="Pham C."/>
            <person name="Pham P."/>
            <person name="Pu L.-L."/>
            <person name="Puazo M."/>
            <person name="Raj R."/>
            <person name="Reid J."/>
            <person name="Rouhana J."/>
            <person name="Saada N."/>
            <person name="Shang Y."/>
            <person name="Simmons D."/>
            <person name="Thornton R."/>
            <person name="Warren J."/>
            <person name="Weissenberger G."/>
            <person name="Zhang J."/>
            <person name="Zhang L."/>
            <person name="Zhou C."/>
            <person name="Zhu D."/>
            <person name="Muzny D."/>
            <person name="Worley K."/>
            <person name="Gibbs R."/>
        </authorList>
    </citation>
    <scope>NUCLEOTIDE SEQUENCE [LARGE SCALE GENOMIC DNA]</scope>
    <source>
        <strain evidence="1 2">ATCC 33300</strain>
    </source>
</reference>
<evidence type="ECO:0000313" key="2">
    <source>
        <dbReference type="Proteomes" id="UP000006241"/>
    </source>
</evidence>